<dbReference type="Pfam" id="PF04542">
    <property type="entry name" value="Sigma70_r2"/>
    <property type="match status" value="1"/>
</dbReference>
<dbReference type="SUPFAM" id="SSF88659">
    <property type="entry name" value="Sigma3 and sigma4 domains of RNA polymerase sigma factors"/>
    <property type="match status" value="1"/>
</dbReference>
<proteinExistence type="predicted"/>
<accession>A0A157PDP9</accession>
<feature type="domain" description="RNA polymerase sigma-70 region 2" evidence="1">
    <location>
        <begin position="14"/>
        <end position="78"/>
    </location>
</feature>
<dbReference type="AlphaFoldDB" id="A0A157PDP9"/>
<dbReference type="RefSeq" id="WP_235816863.1">
    <property type="nucleotide sequence ID" value="NZ_FKBS01000014.1"/>
</dbReference>
<dbReference type="InterPro" id="IPR013325">
    <property type="entry name" value="RNA_pol_sigma_r2"/>
</dbReference>
<dbReference type="Pfam" id="PF08281">
    <property type="entry name" value="Sigma70_r4_2"/>
    <property type="match status" value="1"/>
</dbReference>
<organism evidence="3 4">
    <name type="scientific">Bordetella ansorpii</name>
    <dbReference type="NCBI Taxonomy" id="288768"/>
    <lineage>
        <taxon>Bacteria</taxon>
        <taxon>Pseudomonadati</taxon>
        <taxon>Pseudomonadota</taxon>
        <taxon>Betaproteobacteria</taxon>
        <taxon>Burkholderiales</taxon>
        <taxon>Alcaligenaceae</taxon>
        <taxon>Bordetella</taxon>
    </lineage>
</organism>
<dbReference type="InterPro" id="IPR007627">
    <property type="entry name" value="RNA_pol_sigma70_r2"/>
</dbReference>
<evidence type="ECO:0000313" key="3">
    <source>
        <dbReference type="EMBL" id="SAI31608.1"/>
    </source>
</evidence>
<feature type="domain" description="RNA polymerase sigma factor 70 region 4 type 2" evidence="2">
    <location>
        <begin position="111"/>
        <end position="162"/>
    </location>
</feature>
<dbReference type="GO" id="GO:0003677">
    <property type="term" value="F:DNA binding"/>
    <property type="evidence" value="ECO:0007669"/>
    <property type="project" value="InterPro"/>
</dbReference>
<dbReference type="PANTHER" id="PTHR30173">
    <property type="entry name" value="SIGMA 19 FACTOR"/>
    <property type="match status" value="1"/>
</dbReference>
<name>A0A157PDP9_9BORD</name>
<dbReference type="GO" id="GO:0016987">
    <property type="term" value="F:sigma factor activity"/>
    <property type="evidence" value="ECO:0007669"/>
    <property type="project" value="InterPro"/>
</dbReference>
<dbReference type="EMBL" id="FKBS01000014">
    <property type="protein sequence ID" value="SAI31608.1"/>
    <property type="molecule type" value="Genomic_DNA"/>
</dbReference>
<reference evidence="3 4" key="1">
    <citation type="submission" date="2016-03" db="EMBL/GenBank/DDBJ databases">
        <authorList>
            <consortium name="Pathogen Informatics"/>
        </authorList>
    </citation>
    <scope>NUCLEOTIDE SEQUENCE [LARGE SCALE GENOMIC DNA]</scope>
    <source>
        <strain evidence="3 4">NCTC13364</strain>
    </source>
</reference>
<sequence>MTSAPPPHPLAHDESLRRRLTGMARRWLMHGGQAEDLVQDAYLRTADDALPPTEAGRQAWLATVLHHLCIDFLRRQGRYREILGQMAGTARQVEGDWPQRLADQAQRVEAALAHLARTLAPGDAAAVVLYEVFEFTHAELGALTGRSEAASRQHLHRLLKRLRAAPARDPGQAEDDLDEDAAYLFALCRQALAQRDAGGLVAVLRACSPQAMTVAANAVSGMQEGDRPSDGSPRQRAPNLMALTAITGAGGIAAVPPRVGVPGARETHPPMRCAAPATEDAALAVC</sequence>
<evidence type="ECO:0000259" key="1">
    <source>
        <dbReference type="Pfam" id="PF04542"/>
    </source>
</evidence>
<dbReference type="SUPFAM" id="SSF88946">
    <property type="entry name" value="Sigma2 domain of RNA polymerase sigma factors"/>
    <property type="match status" value="1"/>
</dbReference>
<dbReference type="NCBIfam" id="TIGR02937">
    <property type="entry name" value="sigma70-ECF"/>
    <property type="match status" value="1"/>
</dbReference>
<dbReference type="GO" id="GO:0006352">
    <property type="term" value="P:DNA-templated transcription initiation"/>
    <property type="evidence" value="ECO:0007669"/>
    <property type="project" value="InterPro"/>
</dbReference>
<dbReference type="InterPro" id="IPR052704">
    <property type="entry name" value="ECF_Sigma-70_Domain"/>
</dbReference>
<dbReference type="Gene3D" id="1.10.10.10">
    <property type="entry name" value="Winged helix-like DNA-binding domain superfamily/Winged helix DNA-binding domain"/>
    <property type="match status" value="1"/>
</dbReference>
<dbReference type="InterPro" id="IPR036388">
    <property type="entry name" value="WH-like_DNA-bd_sf"/>
</dbReference>
<dbReference type="PANTHER" id="PTHR30173:SF36">
    <property type="entry name" value="ECF RNA POLYMERASE SIGMA FACTOR SIGJ"/>
    <property type="match status" value="1"/>
</dbReference>
<gene>
    <name evidence="3" type="ORF">SAMEA1982600_02539</name>
</gene>
<protein>
    <submittedName>
        <fullName evidence="3">RNA polymerase sigma factor</fullName>
    </submittedName>
</protein>
<dbReference type="InterPro" id="IPR013249">
    <property type="entry name" value="RNA_pol_sigma70_r4_t2"/>
</dbReference>
<dbReference type="Gene3D" id="1.10.1740.10">
    <property type="match status" value="1"/>
</dbReference>
<evidence type="ECO:0000313" key="4">
    <source>
        <dbReference type="Proteomes" id="UP000077037"/>
    </source>
</evidence>
<dbReference type="InterPro" id="IPR014284">
    <property type="entry name" value="RNA_pol_sigma-70_dom"/>
</dbReference>
<dbReference type="Proteomes" id="UP000077037">
    <property type="component" value="Unassembled WGS sequence"/>
</dbReference>
<dbReference type="InterPro" id="IPR013324">
    <property type="entry name" value="RNA_pol_sigma_r3/r4-like"/>
</dbReference>
<evidence type="ECO:0000259" key="2">
    <source>
        <dbReference type="Pfam" id="PF08281"/>
    </source>
</evidence>